<reference evidence="1 2" key="2">
    <citation type="submission" date="2017-09" db="EMBL/GenBank/DDBJ databases">
        <title>Extensive intraspecific genome diversity in a model arbuscular mycorrhizal fungus.</title>
        <authorList>
            <person name="Chen E.C."/>
            <person name="Morin E."/>
            <person name="Beaudet D."/>
            <person name="Noel J."/>
            <person name="Ndikumana S."/>
            <person name="Charron P."/>
            <person name="St-Onge C."/>
            <person name="Giorgi J."/>
            <person name="Grigoriev I.V."/>
            <person name="Roux C."/>
            <person name="Martin F.M."/>
            <person name="Corradi N."/>
        </authorList>
    </citation>
    <scope>NUCLEOTIDE SEQUENCE [LARGE SCALE GENOMIC DNA]</scope>
    <source>
        <strain evidence="1 2">A5</strain>
    </source>
</reference>
<dbReference type="EMBL" id="LLXJ01000256">
    <property type="protein sequence ID" value="PKC12337.1"/>
    <property type="molecule type" value="Genomic_DNA"/>
</dbReference>
<accession>A0A2N0PZS7</accession>
<gene>
    <name evidence="1" type="ORF">RhiirA5_353103</name>
</gene>
<sequence length="184" mass="20697">MGPVVDSNEAMRCEYISTILHTAVSILGGLVILPQMNVSGEESSGRVDYAIKKILDDLLEEIICITEGKQNQPGKVSCELNLDTLKKSVRLMKHSRSMNIVTTATDWYFILHSTEAIYCTSKTEYRISLTEDTLKDSTDLRKNVKRILEVIVGLLKDRVSASEEPANKKRRVEEIIKKNNCIGH</sequence>
<evidence type="ECO:0000313" key="1">
    <source>
        <dbReference type="EMBL" id="PKC12337.1"/>
    </source>
</evidence>
<dbReference type="Proteomes" id="UP000232722">
    <property type="component" value="Unassembled WGS sequence"/>
</dbReference>
<protein>
    <submittedName>
        <fullName evidence="1">Uncharacterized protein</fullName>
    </submittedName>
</protein>
<dbReference type="VEuPathDB" id="FungiDB:RhiirA1_422152"/>
<dbReference type="VEuPathDB" id="FungiDB:FUN_024194"/>
<name>A0A2N0PZS7_9GLOM</name>
<organism evidence="1 2">
    <name type="scientific">Rhizophagus irregularis</name>
    <dbReference type="NCBI Taxonomy" id="588596"/>
    <lineage>
        <taxon>Eukaryota</taxon>
        <taxon>Fungi</taxon>
        <taxon>Fungi incertae sedis</taxon>
        <taxon>Mucoromycota</taxon>
        <taxon>Glomeromycotina</taxon>
        <taxon>Glomeromycetes</taxon>
        <taxon>Glomerales</taxon>
        <taxon>Glomeraceae</taxon>
        <taxon>Rhizophagus</taxon>
    </lineage>
</organism>
<dbReference type="AlphaFoldDB" id="A0A2N0PZS7"/>
<evidence type="ECO:0000313" key="2">
    <source>
        <dbReference type="Proteomes" id="UP000232722"/>
    </source>
</evidence>
<proteinExistence type="predicted"/>
<reference evidence="1 2" key="1">
    <citation type="submission" date="2016-04" db="EMBL/GenBank/DDBJ databases">
        <title>Genome analyses suggest a sexual origin of heterokaryosis in a supposedly ancient asexual fungus.</title>
        <authorList>
            <person name="Ropars J."/>
            <person name="Sedzielewska K."/>
            <person name="Noel J."/>
            <person name="Charron P."/>
            <person name="Farinelli L."/>
            <person name="Marton T."/>
            <person name="Kruger M."/>
            <person name="Pelin A."/>
            <person name="Brachmann A."/>
            <person name="Corradi N."/>
        </authorList>
    </citation>
    <scope>NUCLEOTIDE SEQUENCE [LARGE SCALE GENOMIC DNA]</scope>
    <source>
        <strain evidence="1 2">A5</strain>
    </source>
</reference>
<comment type="caution">
    <text evidence="1">The sequence shown here is derived from an EMBL/GenBank/DDBJ whole genome shotgun (WGS) entry which is preliminary data.</text>
</comment>
<dbReference type="VEuPathDB" id="FungiDB:RhiirFUN_013894"/>